<reference evidence="2 3" key="1">
    <citation type="submission" date="2023-01" db="EMBL/GenBank/DDBJ databases">
        <title>Analysis of 21 Apiospora genomes using comparative genomics revels a genus with tremendous synthesis potential of carbohydrate active enzymes and secondary metabolites.</title>
        <authorList>
            <person name="Sorensen T."/>
        </authorList>
    </citation>
    <scope>NUCLEOTIDE SEQUENCE [LARGE SCALE GENOMIC DNA]</scope>
    <source>
        <strain evidence="2 3">CBS 24483</strain>
    </source>
</reference>
<keyword evidence="3" id="KW-1185">Reference proteome</keyword>
<dbReference type="InterPro" id="IPR038014">
    <property type="entry name" value="Ies1"/>
</dbReference>
<feature type="region of interest" description="Disordered" evidence="1">
    <location>
        <begin position="426"/>
        <end position="453"/>
    </location>
</feature>
<dbReference type="PANTHER" id="PTHR37287">
    <property type="entry name" value="INO EIGHTY SUBUNIT 1"/>
    <property type="match status" value="1"/>
</dbReference>
<accession>A0ABR1PT31</accession>
<dbReference type="RefSeq" id="XP_066692921.1">
    <property type="nucleotide sequence ID" value="XM_066850683.1"/>
</dbReference>
<evidence type="ECO:0008006" key="4">
    <source>
        <dbReference type="Google" id="ProtNLM"/>
    </source>
</evidence>
<feature type="region of interest" description="Disordered" evidence="1">
    <location>
        <begin position="264"/>
        <end position="301"/>
    </location>
</feature>
<evidence type="ECO:0000313" key="2">
    <source>
        <dbReference type="EMBL" id="KAK7937593.1"/>
    </source>
</evidence>
<gene>
    <name evidence="2" type="ORF">PG986_014461</name>
</gene>
<evidence type="ECO:0000313" key="3">
    <source>
        <dbReference type="Proteomes" id="UP001391051"/>
    </source>
</evidence>
<protein>
    <recommendedName>
        <fullName evidence="4">Ino eighty subunit 1</fullName>
    </recommendedName>
</protein>
<feature type="compositionally biased region" description="Basic and acidic residues" evidence="1">
    <location>
        <begin position="443"/>
        <end position="453"/>
    </location>
</feature>
<sequence>MVFTNSYDHAQTGKQTFADLYIDTIARSSSMSKVLRDQLNDREVAKSTAMSSLRCKRSLVPTMLFPLQAYLDARAHKQVKDSRVLKAILQNAIEDKTETQDLEDFQKLNIPRTNPVKLVFLICRQARRIAELHFPNDGEFHDLIMKTNFASASRANAFLWLMEFYLESDFTEEGCDENPFGAGVVYNSGLSNQWVPQLVHMTPEEEYQENIDPQTEIDFGREKQAHRAKIIAADAQYAQDHQPSKHAVSRGKLLGDDGPSAAILPRIRPSTSRPGALSRLDASSPAGPGSTALDKVMRRKPRPPTALQLTVEHNRNRRVEYILDRGLRKAQYKARKARRQEGAIIRAIHCLNAMADPFVDSDEEFKYATDEDVPYRGRGFGGLCQLKSEADDFGEVFVSHVSVFRRLGRLLSRWKAPGAVRPFRVQRAHNGDTPNMNSEYAEGSERAGRCRRS</sequence>
<name>A0ABR1PT31_9PEZI</name>
<evidence type="ECO:0000256" key="1">
    <source>
        <dbReference type="SAM" id="MobiDB-lite"/>
    </source>
</evidence>
<comment type="caution">
    <text evidence="2">The sequence shown here is derived from an EMBL/GenBank/DDBJ whole genome shotgun (WGS) entry which is preliminary data.</text>
</comment>
<dbReference type="Proteomes" id="UP001391051">
    <property type="component" value="Unassembled WGS sequence"/>
</dbReference>
<dbReference type="EMBL" id="JAQQWE010000010">
    <property type="protein sequence ID" value="KAK7937593.1"/>
    <property type="molecule type" value="Genomic_DNA"/>
</dbReference>
<dbReference type="PANTHER" id="PTHR37287:SF1">
    <property type="entry name" value="INO EIGHTY SUBUNIT 1"/>
    <property type="match status" value="1"/>
</dbReference>
<proteinExistence type="predicted"/>
<organism evidence="2 3">
    <name type="scientific">Apiospora aurea</name>
    <dbReference type="NCBI Taxonomy" id="335848"/>
    <lineage>
        <taxon>Eukaryota</taxon>
        <taxon>Fungi</taxon>
        <taxon>Dikarya</taxon>
        <taxon>Ascomycota</taxon>
        <taxon>Pezizomycotina</taxon>
        <taxon>Sordariomycetes</taxon>
        <taxon>Xylariomycetidae</taxon>
        <taxon>Amphisphaeriales</taxon>
        <taxon>Apiosporaceae</taxon>
        <taxon>Apiospora</taxon>
    </lineage>
</organism>
<dbReference type="GeneID" id="92083745"/>